<dbReference type="SUPFAM" id="SSF56059">
    <property type="entry name" value="Glutathione synthetase ATP-binding domain-like"/>
    <property type="match status" value="1"/>
</dbReference>
<dbReference type="Proteomes" id="UP000243688">
    <property type="component" value="Unassembled WGS sequence"/>
</dbReference>
<dbReference type="InterPro" id="IPR026838">
    <property type="entry name" value="YheC/D"/>
</dbReference>
<accession>A0A2A6DY59</accession>
<protein>
    <recommendedName>
        <fullName evidence="3">ATP-grasp domain-containing protein</fullName>
    </recommendedName>
</protein>
<dbReference type="Pfam" id="PF14398">
    <property type="entry name" value="ATPgrasp_YheCD"/>
    <property type="match status" value="1"/>
</dbReference>
<dbReference type="EMBL" id="MOXJ01000029">
    <property type="protein sequence ID" value="PDO09731.1"/>
    <property type="molecule type" value="Genomic_DNA"/>
</dbReference>
<gene>
    <name evidence="1" type="ORF">BLM47_10950</name>
</gene>
<comment type="caution">
    <text evidence="1">The sequence shown here is derived from an EMBL/GenBank/DDBJ whole genome shotgun (WGS) entry which is preliminary data.</text>
</comment>
<dbReference type="Gene3D" id="3.30.470.20">
    <property type="entry name" value="ATP-grasp fold, B domain"/>
    <property type="match status" value="1"/>
</dbReference>
<sequence>MNADAPVERQAEGVTFFFFREYVWHRVSDREGEPFVKVRLLRCPGDKWIKHLALASDPRLFPYLPETDLFSIEAFLRFMEKYSAVFVKPVLGGGGRGVIRAERSTEGGGCLLRTPQGDMPFPDEHNAALWLKTKSRGRRYLVQQAVDLLRWRDRPIDIRVLLHFDSPEHSSAAKKRWRVLGMIGKIAAPGAYVTNRRRGGRAVPLFRVLKVTGVAASELEVAEWERRLAAFSLLVAETLKLRFPRIEELGLDIAVDTTRRIWLLEANTRPRFQLFRHHPDPRLYAAISAATRKLRARHRSDIMRL</sequence>
<reference evidence="1 2" key="1">
    <citation type="submission" date="2016-12" db="EMBL/GenBank/DDBJ databases">
        <title>Candidatus Reconcilibacillus cellulovorans genome.</title>
        <authorList>
            <person name="Kolinko S."/>
            <person name="Wu Y.-W."/>
            <person name="Tachea F."/>
            <person name="Denzel E."/>
            <person name="Hiras J."/>
            <person name="Baecker N."/>
            <person name="Chan L.J."/>
            <person name="Eichorst S.A."/>
            <person name="Frey D."/>
            <person name="Adams P.D."/>
            <person name="Pray T."/>
            <person name="Tanjore D."/>
            <person name="Petzold C.J."/>
            <person name="Gladden J.M."/>
            <person name="Simmons B.A."/>
            <person name="Singer S.W."/>
        </authorList>
    </citation>
    <scope>NUCLEOTIDE SEQUENCE [LARGE SCALE GENOMIC DNA]</scope>
    <source>
        <strain evidence="1">JTherm</strain>
    </source>
</reference>
<proteinExistence type="predicted"/>
<evidence type="ECO:0000313" key="2">
    <source>
        <dbReference type="Proteomes" id="UP000243688"/>
    </source>
</evidence>
<evidence type="ECO:0008006" key="3">
    <source>
        <dbReference type="Google" id="ProtNLM"/>
    </source>
</evidence>
<dbReference type="AlphaFoldDB" id="A0A2A6DY59"/>
<evidence type="ECO:0000313" key="1">
    <source>
        <dbReference type="EMBL" id="PDO09731.1"/>
    </source>
</evidence>
<organism evidence="1 2">
    <name type="scientific">Candidatus Reconcilbacillus cellulovorans</name>
    <dbReference type="NCBI Taxonomy" id="1906605"/>
    <lineage>
        <taxon>Bacteria</taxon>
        <taxon>Bacillati</taxon>
        <taxon>Bacillota</taxon>
        <taxon>Bacilli</taxon>
        <taxon>Bacillales</taxon>
        <taxon>Paenibacillaceae</taxon>
        <taxon>Candidatus Reconcilbacillus</taxon>
    </lineage>
</organism>
<name>A0A2A6DY59_9BACL</name>